<reference evidence="1" key="1">
    <citation type="submission" date="2014-11" db="EMBL/GenBank/DDBJ databases">
        <authorList>
            <person name="Amaro Gonzalez C."/>
        </authorList>
    </citation>
    <scope>NUCLEOTIDE SEQUENCE</scope>
</reference>
<sequence>MEDMLVNNLHPEPTSGGWVSPLRLVPSEVSSHLPQGVFPRHCCFRLTPVGV</sequence>
<accession>A0A0E9VIW9</accession>
<dbReference type="EMBL" id="GBXM01030641">
    <property type="protein sequence ID" value="JAH77936.1"/>
    <property type="molecule type" value="Transcribed_RNA"/>
</dbReference>
<name>A0A0E9VIW9_ANGAN</name>
<reference evidence="1" key="2">
    <citation type="journal article" date="2015" name="Fish Shellfish Immunol.">
        <title>Early steps in the European eel (Anguilla anguilla)-Vibrio vulnificus interaction in the gills: Role of the RtxA13 toxin.</title>
        <authorList>
            <person name="Callol A."/>
            <person name="Pajuelo D."/>
            <person name="Ebbesson L."/>
            <person name="Teles M."/>
            <person name="MacKenzie S."/>
            <person name="Amaro C."/>
        </authorList>
    </citation>
    <scope>NUCLEOTIDE SEQUENCE</scope>
</reference>
<evidence type="ECO:0000313" key="1">
    <source>
        <dbReference type="EMBL" id="JAH77936.1"/>
    </source>
</evidence>
<dbReference type="AlphaFoldDB" id="A0A0E9VIW9"/>
<organism evidence="1">
    <name type="scientific">Anguilla anguilla</name>
    <name type="common">European freshwater eel</name>
    <name type="synonym">Muraena anguilla</name>
    <dbReference type="NCBI Taxonomy" id="7936"/>
    <lineage>
        <taxon>Eukaryota</taxon>
        <taxon>Metazoa</taxon>
        <taxon>Chordata</taxon>
        <taxon>Craniata</taxon>
        <taxon>Vertebrata</taxon>
        <taxon>Euteleostomi</taxon>
        <taxon>Actinopterygii</taxon>
        <taxon>Neopterygii</taxon>
        <taxon>Teleostei</taxon>
        <taxon>Anguilliformes</taxon>
        <taxon>Anguillidae</taxon>
        <taxon>Anguilla</taxon>
    </lineage>
</organism>
<proteinExistence type="predicted"/>
<protein>
    <submittedName>
        <fullName evidence="1">Uncharacterized protein</fullName>
    </submittedName>
</protein>